<comment type="caution">
    <text evidence="2">The sequence shown here is derived from an EMBL/GenBank/DDBJ whole genome shotgun (WGS) entry which is preliminary data.</text>
</comment>
<sequence>MGRTVIADGSPHVCVRARVSALAPSRSVHNGRMGTYDAWLEQASIDDAVRELRPDYRAVLVVAEGLSGGESNEASETLLFAAEEHVRPLLEHTKVEELPHIAAWREAFRAFGAKPQRTRNSAEALMRRADALPRINALTDAYNAVSVRFQTPLGGENLAAYDGPLRLVRATGDEEFGTLASGAETVEHPEPGEVVWRDDAGVTCRRWNWRQCYRTRLTEETTDAVFICDVLDVDPGDGEQRAREVRAALTEALETVNPGVEISSRIV</sequence>
<evidence type="ECO:0000313" key="2">
    <source>
        <dbReference type="EMBL" id="GAA1566135.1"/>
    </source>
</evidence>
<dbReference type="EMBL" id="BAAANW010000010">
    <property type="protein sequence ID" value="GAA1566135.1"/>
    <property type="molecule type" value="Genomic_DNA"/>
</dbReference>
<dbReference type="PANTHER" id="PTHR39209">
    <property type="match status" value="1"/>
</dbReference>
<proteinExistence type="predicted"/>
<organism evidence="2 3">
    <name type="scientific">Dermacoccus profundi</name>
    <dbReference type="NCBI Taxonomy" id="322602"/>
    <lineage>
        <taxon>Bacteria</taxon>
        <taxon>Bacillati</taxon>
        <taxon>Actinomycetota</taxon>
        <taxon>Actinomycetes</taxon>
        <taxon>Micrococcales</taxon>
        <taxon>Dermacoccaceae</taxon>
        <taxon>Dermacoccus</taxon>
    </lineage>
</organism>
<accession>A0ABN2D0W4</accession>
<protein>
    <recommendedName>
        <fullName evidence="1">B3/B4 tRNA-binding domain-containing protein</fullName>
    </recommendedName>
</protein>
<keyword evidence="3" id="KW-1185">Reference proteome</keyword>
<feature type="domain" description="B3/B4 tRNA-binding" evidence="1">
    <location>
        <begin position="102"/>
        <end position="254"/>
    </location>
</feature>
<gene>
    <name evidence="2" type="ORF">GCM10009763_13150</name>
</gene>
<dbReference type="PANTHER" id="PTHR39209:SF2">
    <property type="entry name" value="CYTOPLASMIC PROTEIN"/>
    <property type="match status" value="1"/>
</dbReference>
<dbReference type="SUPFAM" id="SSF56037">
    <property type="entry name" value="PheT/TilS domain"/>
    <property type="match status" value="1"/>
</dbReference>
<dbReference type="SMART" id="SM00873">
    <property type="entry name" value="B3_4"/>
    <property type="match status" value="1"/>
</dbReference>
<dbReference type="Proteomes" id="UP001500350">
    <property type="component" value="Unassembled WGS sequence"/>
</dbReference>
<evidence type="ECO:0000259" key="1">
    <source>
        <dbReference type="SMART" id="SM00873"/>
    </source>
</evidence>
<dbReference type="Pfam" id="PF03483">
    <property type="entry name" value="B3_4"/>
    <property type="match status" value="1"/>
</dbReference>
<evidence type="ECO:0000313" key="3">
    <source>
        <dbReference type="Proteomes" id="UP001500350"/>
    </source>
</evidence>
<dbReference type="InterPro" id="IPR005146">
    <property type="entry name" value="B3/B4_tRNA-bd"/>
</dbReference>
<name>A0ABN2D0W4_9MICO</name>
<dbReference type="Gene3D" id="3.50.40.10">
    <property type="entry name" value="Phenylalanyl-trna Synthetase, Chain B, domain 3"/>
    <property type="match status" value="1"/>
</dbReference>
<reference evidence="2 3" key="1">
    <citation type="journal article" date="2019" name="Int. J. Syst. Evol. Microbiol.">
        <title>The Global Catalogue of Microorganisms (GCM) 10K type strain sequencing project: providing services to taxonomists for standard genome sequencing and annotation.</title>
        <authorList>
            <consortium name="The Broad Institute Genomics Platform"/>
            <consortium name="The Broad Institute Genome Sequencing Center for Infectious Disease"/>
            <person name="Wu L."/>
            <person name="Ma J."/>
        </authorList>
    </citation>
    <scope>NUCLEOTIDE SEQUENCE [LARGE SCALE GENOMIC DNA]</scope>
    <source>
        <strain evidence="2 3">JCM 14589</strain>
    </source>
</reference>
<dbReference type="InterPro" id="IPR020825">
    <property type="entry name" value="Phe-tRNA_synthase-like_B3/B4"/>
</dbReference>